<dbReference type="AlphaFoldDB" id="A0A4Q7Y782"/>
<dbReference type="SUPFAM" id="SSF48173">
    <property type="entry name" value="Cryptochrome/photolyase FAD-binding domain"/>
    <property type="match status" value="1"/>
</dbReference>
<dbReference type="InterPro" id="IPR007357">
    <property type="entry name" value="PhrB-like"/>
</dbReference>
<dbReference type="Gene3D" id="3.40.50.620">
    <property type="entry name" value="HUPs"/>
    <property type="match status" value="1"/>
</dbReference>
<dbReference type="GO" id="GO:0016829">
    <property type="term" value="F:lyase activity"/>
    <property type="evidence" value="ECO:0007669"/>
    <property type="project" value="UniProtKB-KW"/>
</dbReference>
<gene>
    <name evidence="2" type="ORF">BKA19_1497</name>
</gene>
<name>A0A4Q7Y782_9ACTN</name>
<comment type="caution">
    <text evidence="2">The sequence shown here is derived from an EMBL/GenBank/DDBJ whole genome shotgun (WGS) entry which is preliminary data.</text>
</comment>
<keyword evidence="3" id="KW-1185">Reference proteome</keyword>
<accession>A0A4Q7Y782</accession>
<evidence type="ECO:0000313" key="2">
    <source>
        <dbReference type="EMBL" id="RZU31815.1"/>
    </source>
</evidence>
<dbReference type="PANTHER" id="PTHR38657:SF1">
    <property type="entry name" value="SLR1343 PROTEIN"/>
    <property type="match status" value="1"/>
</dbReference>
<dbReference type="InterPro" id="IPR014729">
    <property type="entry name" value="Rossmann-like_a/b/a_fold"/>
</dbReference>
<dbReference type="Pfam" id="PF04244">
    <property type="entry name" value="DPRP"/>
    <property type="match status" value="1"/>
</dbReference>
<dbReference type="Gene3D" id="1.10.579.10">
    <property type="entry name" value="DNA Cyclobutane Dipyrimidine Photolyase, subunit A, domain 3"/>
    <property type="match status" value="1"/>
</dbReference>
<sequence length="525" mass="58355">MAVDAVGGGGGADGRRADPALADFPDRAPGTRRWCFADQLGPHFLDGPDQPVLLVESRAVFARRRFHRQKAHLVLSALRHRAAELGDQAELHQVGTYGEALDRVGEPLSVCAPTSWGSRDLVLRRPGVQVLAARGFVTTQGEFAGWAAGRGRRRLLMEDFYRDSRRRHGVLMNGAEPVGGRWNLDTENREPPPADGRIGVPEPWWPEEDEIDAEVRADLDRWEAEGLASFVGDDGPRLFPVTRAEALHRLEDFLEHRLGAFGPHEDAMLAGDRWLAHSLLSPALNLGLLDPLEVVVATERSARDRAAAGDLLPLNSVEGFVRQVMGWRDYIWHMYWHLGRDFRNRNFLAARAAVPDWLAGLDDAAVDAACLSDVLGDLRRDGWVHHIPRLMVLGNYALQRGIDPSAMTDWFHESFGDGYEWVMVANVVGMSQHADGGVLATKPYAAGGAYIDRMSDYCGGCRYDPRKRLGEDACPYTAGYWAFLDRTQDRLAGNHRMRRPLQGLDRLADLEAVVEQERDRGTTAP</sequence>
<protein>
    <submittedName>
        <fullName evidence="2">Deoxyribodipyrimidine photolyase-related protein</fullName>
    </submittedName>
</protein>
<proteinExistence type="predicted"/>
<dbReference type="Proteomes" id="UP000292507">
    <property type="component" value="Unassembled WGS sequence"/>
</dbReference>
<reference evidence="2 3" key="1">
    <citation type="submission" date="2019-02" db="EMBL/GenBank/DDBJ databases">
        <title>Sequencing the genomes of 1000 actinobacteria strains.</title>
        <authorList>
            <person name="Klenk H.-P."/>
        </authorList>
    </citation>
    <scope>NUCLEOTIDE SEQUENCE [LARGE SCALE GENOMIC DNA]</scope>
    <source>
        <strain evidence="2 3">DSM 44509</strain>
    </source>
</reference>
<dbReference type="EMBL" id="SHKV01000001">
    <property type="protein sequence ID" value="RZU31815.1"/>
    <property type="molecule type" value="Genomic_DNA"/>
</dbReference>
<dbReference type="InterPro" id="IPR052551">
    <property type="entry name" value="UV-DNA_repair_photolyase"/>
</dbReference>
<dbReference type="PANTHER" id="PTHR38657">
    <property type="entry name" value="SLR1343 PROTEIN"/>
    <property type="match status" value="1"/>
</dbReference>
<organism evidence="2 3">
    <name type="scientific">Blastococcus saxobsidens</name>
    <dbReference type="NCBI Taxonomy" id="138336"/>
    <lineage>
        <taxon>Bacteria</taxon>
        <taxon>Bacillati</taxon>
        <taxon>Actinomycetota</taxon>
        <taxon>Actinomycetes</taxon>
        <taxon>Geodermatophilales</taxon>
        <taxon>Geodermatophilaceae</taxon>
        <taxon>Blastococcus</taxon>
    </lineage>
</organism>
<evidence type="ECO:0000313" key="3">
    <source>
        <dbReference type="Proteomes" id="UP000292507"/>
    </source>
</evidence>
<dbReference type="Gene3D" id="1.10.10.1710">
    <property type="entry name" value="Deoxyribodipyrimidine photolyase-related"/>
    <property type="match status" value="1"/>
</dbReference>
<dbReference type="InterPro" id="IPR036134">
    <property type="entry name" value="Crypto/Photolyase_FAD-like_sf"/>
</dbReference>
<dbReference type="Gene3D" id="1.25.40.80">
    <property type="match status" value="1"/>
</dbReference>
<feature type="region of interest" description="Disordered" evidence="1">
    <location>
        <begin position="1"/>
        <end position="23"/>
    </location>
</feature>
<feature type="compositionally biased region" description="Gly residues" evidence="1">
    <location>
        <begin position="1"/>
        <end position="12"/>
    </location>
</feature>
<feature type="region of interest" description="Disordered" evidence="1">
    <location>
        <begin position="181"/>
        <end position="203"/>
    </location>
</feature>
<evidence type="ECO:0000256" key="1">
    <source>
        <dbReference type="SAM" id="MobiDB-lite"/>
    </source>
</evidence>
<dbReference type="RefSeq" id="WP_207225710.1">
    <property type="nucleotide sequence ID" value="NZ_POQT01000006.1"/>
</dbReference>
<keyword evidence="2" id="KW-0456">Lyase</keyword>